<feature type="transmembrane region" description="Helical" evidence="2">
    <location>
        <begin position="283"/>
        <end position="303"/>
    </location>
</feature>
<dbReference type="PANTHER" id="PTHR38095">
    <property type="entry name" value="ANAEROBIC DIMETHYL SULFOXIDE REDUCTASE CHAIN YNFH"/>
    <property type="match status" value="1"/>
</dbReference>
<dbReference type="GO" id="GO:0005886">
    <property type="term" value="C:plasma membrane"/>
    <property type="evidence" value="ECO:0007669"/>
    <property type="project" value="TreeGrafter"/>
</dbReference>
<dbReference type="PANTHER" id="PTHR38095:SF1">
    <property type="entry name" value="ANAEROBIC DIMETHYL SULFOXIDE REDUCTASE CHAIN YNFH"/>
    <property type="match status" value="1"/>
</dbReference>
<keyword evidence="2" id="KW-0472">Membrane</keyword>
<feature type="region of interest" description="Disordered" evidence="1">
    <location>
        <begin position="184"/>
        <end position="206"/>
    </location>
</feature>
<dbReference type="InterPro" id="IPR007059">
    <property type="entry name" value="DmsC"/>
</dbReference>
<dbReference type="RefSeq" id="WP_126704143.1">
    <property type="nucleotide sequence ID" value="NZ_CP034593.1"/>
</dbReference>
<evidence type="ECO:0000256" key="1">
    <source>
        <dbReference type="SAM" id="MobiDB-lite"/>
    </source>
</evidence>
<feature type="transmembrane region" description="Helical" evidence="2">
    <location>
        <begin position="153"/>
        <end position="174"/>
    </location>
</feature>
<feature type="transmembrane region" description="Helical" evidence="2">
    <location>
        <begin position="6"/>
        <end position="28"/>
    </location>
</feature>
<dbReference type="AlphaFoldDB" id="A0A3Q9G4S5"/>
<feature type="transmembrane region" description="Helical" evidence="2">
    <location>
        <begin position="120"/>
        <end position="141"/>
    </location>
</feature>
<keyword evidence="2" id="KW-1133">Transmembrane helix</keyword>
<protein>
    <submittedName>
        <fullName evidence="3">DMSO reductase</fullName>
    </submittedName>
</protein>
<dbReference type="OrthoDB" id="4394845at2"/>
<reference evidence="3 4" key="1">
    <citation type="submission" date="2018-12" db="EMBL/GenBank/DDBJ databases">
        <title>Complete genome sequence of Flaviflexus sp. H23T48.</title>
        <authorList>
            <person name="Bae J.-W."/>
            <person name="Lee J.-Y."/>
        </authorList>
    </citation>
    <scope>NUCLEOTIDE SEQUENCE [LARGE SCALE GENOMIC DNA]</scope>
    <source>
        <strain evidence="3 4">H23T48</strain>
    </source>
</reference>
<evidence type="ECO:0000313" key="3">
    <source>
        <dbReference type="EMBL" id="AZQ77340.1"/>
    </source>
</evidence>
<feature type="transmembrane region" description="Helical" evidence="2">
    <location>
        <begin position="315"/>
        <end position="334"/>
    </location>
</feature>
<keyword evidence="4" id="KW-1185">Reference proteome</keyword>
<accession>A0A3Q9G4S5</accession>
<evidence type="ECO:0000256" key="2">
    <source>
        <dbReference type="SAM" id="Phobius"/>
    </source>
</evidence>
<feature type="transmembrane region" description="Helical" evidence="2">
    <location>
        <begin position="89"/>
        <end position="108"/>
    </location>
</feature>
<dbReference type="KEGG" id="flh:EJ997_08370"/>
<dbReference type="Proteomes" id="UP000280344">
    <property type="component" value="Chromosome"/>
</dbReference>
<feature type="transmembrane region" description="Helical" evidence="2">
    <location>
        <begin position="48"/>
        <end position="67"/>
    </location>
</feature>
<sequence>MNLHELPMIIFTVFAQMSVGAFVALGVINVVGTPKYGRETIERVTDPAIYAIGPTLVFGLIASMFHMNDITNTLNVLRNWDTSWLSREIILGVGFAGLGFLFAIMQWFKIASHTIRQAIALLAAIVGLGLVYSMSMIYASVETIPAWNTWSVPVQFFATTFLLGALAVGAAILIHMSIRFRSSDNGTPAAPATDSTVDGTDGDGKGGVGLLQKTKLQARSMTRERLTVDSPDAKAGVQIIRWVAITSVVIGVIIFINYIFHIINLATGVPAAQLAAEEYQSGFFFVRLALLGIAAVLLAVFTYRTANQEFKNPKTLTILMMTALVLAVVTEFMGRSVHYDTLFRVGM</sequence>
<dbReference type="GO" id="GO:0009390">
    <property type="term" value="C:dimethyl sulfoxide reductase complex"/>
    <property type="evidence" value="ECO:0007669"/>
    <property type="project" value="TreeGrafter"/>
</dbReference>
<organism evidence="3 4">
    <name type="scientific">Flaviflexus ciconiae</name>
    <dbReference type="NCBI Taxonomy" id="2496867"/>
    <lineage>
        <taxon>Bacteria</taxon>
        <taxon>Bacillati</taxon>
        <taxon>Actinomycetota</taxon>
        <taxon>Actinomycetes</taxon>
        <taxon>Actinomycetales</taxon>
        <taxon>Actinomycetaceae</taxon>
        <taxon>Flaviflexus</taxon>
    </lineage>
</organism>
<dbReference type="GO" id="GO:0009389">
    <property type="term" value="F:dimethyl sulfoxide reductase activity"/>
    <property type="evidence" value="ECO:0007669"/>
    <property type="project" value="TreeGrafter"/>
</dbReference>
<feature type="transmembrane region" description="Helical" evidence="2">
    <location>
        <begin position="242"/>
        <end position="263"/>
    </location>
</feature>
<keyword evidence="2" id="KW-0812">Transmembrane</keyword>
<dbReference type="Pfam" id="PF04976">
    <property type="entry name" value="DmsC"/>
    <property type="match status" value="1"/>
</dbReference>
<dbReference type="EMBL" id="CP034593">
    <property type="protein sequence ID" value="AZQ77340.1"/>
    <property type="molecule type" value="Genomic_DNA"/>
</dbReference>
<proteinExistence type="predicted"/>
<evidence type="ECO:0000313" key="4">
    <source>
        <dbReference type="Proteomes" id="UP000280344"/>
    </source>
</evidence>
<name>A0A3Q9G4S5_9ACTO</name>
<dbReference type="GO" id="GO:0019645">
    <property type="term" value="P:anaerobic electron transport chain"/>
    <property type="evidence" value="ECO:0007669"/>
    <property type="project" value="InterPro"/>
</dbReference>
<gene>
    <name evidence="3" type="ORF">EJ997_08370</name>
</gene>